<keyword evidence="2" id="KW-1185">Reference proteome</keyword>
<name>A0A5J4KME6_9CHLR</name>
<comment type="caution">
    <text evidence="1">The sequence shown here is derived from an EMBL/GenBank/DDBJ whole genome shotgun (WGS) entry which is preliminary data.</text>
</comment>
<protein>
    <submittedName>
        <fullName evidence="1">Uncharacterized protein</fullName>
    </submittedName>
</protein>
<accession>A0A5J4KME6</accession>
<dbReference type="Proteomes" id="UP000326912">
    <property type="component" value="Unassembled WGS sequence"/>
</dbReference>
<organism evidence="1 2">
    <name type="scientific">Dictyobacter vulcani</name>
    <dbReference type="NCBI Taxonomy" id="2607529"/>
    <lineage>
        <taxon>Bacteria</taxon>
        <taxon>Bacillati</taxon>
        <taxon>Chloroflexota</taxon>
        <taxon>Ktedonobacteria</taxon>
        <taxon>Ktedonobacterales</taxon>
        <taxon>Dictyobacteraceae</taxon>
        <taxon>Dictyobacter</taxon>
    </lineage>
</organism>
<evidence type="ECO:0000313" key="2">
    <source>
        <dbReference type="Proteomes" id="UP000326912"/>
    </source>
</evidence>
<evidence type="ECO:0000313" key="1">
    <source>
        <dbReference type="EMBL" id="GER88322.1"/>
    </source>
</evidence>
<reference evidence="1 2" key="1">
    <citation type="submission" date="2019-10" db="EMBL/GenBank/DDBJ databases">
        <title>Dictyobacter vulcani sp. nov., within the class Ktedonobacteria, isolated from soil of volcanic Mt. Zao.</title>
        <authorList>
            <person name="Zheng Y."/>
            <person name="Wang C.M."/>
            <person name="Sakai Y."/>
            <person name="Abe K."/>
            <person name="Yokota A."/>
            <person name="Yabe S."/>
        </authorList>
    </citation>
    <scope>NUCLEOTIDE SEQUENCE [LARGE SCALE GENOMIC DNA]</scope>
    <source>
        <strain evidence="1 2">W12</strain>
    </source>
</reference>
<dbReference type="EMBL" id="BKZW01000001">
    <property type="protein sequence ID" value="GER88322.1"/>
    <property type="molecule type" value="Genomic_DNA"/>
</dbReference>
<proteinExistence type="predicted"/>
<sequence>MRQENLVEKVLDKQLQVCDTNEAEARSTVRSQSTLTTEEWKAEQQLEQHKSFLVSCQFDPNVCKYISDQQ</sequence>
<dbReference type="AlphaFoldDB" id="A0A5J4KME6"/>
<gene>
    <name evidence="1" type="ORF">KDW_24840</name>
</gene>